<evidence type="ECO:0000313" key="1">
    <source>
        <dbReference type="EMBL" id="KGR06485.1"/>
    </source>
</evidence>
<organism evidence="1 2">
    <name type="scientific">Candida albicans P78048</name>
    <dbReference type="NCBI Taxonomy" id="1094989"/>
    <lineage>
        <taxon>Eukaryota</taxon>
        <taxon>Fungi</taxon>
        <taxon>Dikarya</taxon>
        <taxon>Ascomycota</taxon>
        <taxon>Saccharomycotina</taxon>
        <taxon>Pichiomycetes</taxon>
        <taxon>Debaryomycetaceae</taxon>
        <taxon>Candida/Lodderomyces clade</taxon>
        <taxon>Candida</taxon>
    </lineage>
</organism>
<dbReference type="AlphaFoldDB" id="A0AB34PPF3"/>
<gene>
    <name evidence="1" type="ORF">MG3_04851</name>
</gene>
<evidence type="ECO:0000313" key="2">
    <source>
        <dbReference type="Proteomes" id="UP000030161"/>
    </source>
</evidence>
<reference evidence="1 2" key="1">
    <citation type="submission" date="2013-12" db="EMBL/GenBank/DDBJ databases">
        <title>The Genome Sequence of Candida albicans P78048.</title>
        <authorList>
            <consortium name="The Broad Institute Genome Sequencing Platform"/>
            <consortium name="The Broad Institute Genome Sequencing Center for Infectious Disease"/>
            <person name="Cuomo C."/>
            <person name="Bennett R."/>
            <person name="Hirakawa M."/>
            <person name="Noverr M."/>
            <person name="Mitchell A."/>
            <person name="Young S.K."/>
            <person name="Zeng Q."/>
            <person name="Gargeya S."/>
            <person name="Fitzgerald M."/>
            <person name="Abouelleil A."/>
            <person name="Alvarado L."/>
            <person name="Berlin A.M."/>
            <person name="Chapman S.B."/>
            <person name="Dewar J."/>
            <person name="Goldberg J."/>
            <person name="Griggs A."/>
            <person name="Gujja S."/>
            <person name="Hansen M."/>
            <person name="Howarth C."/>
            <person name="Imamovic A."/>
            <person name="Larimer J."/>
            <person name="McCowan C."/>
            <person name="Murphy C."/>
            <person name="Pearson M."/>
            <person name="Priest M."/>
            <person name="Roberts A."/>
            <person name="Saif S."/>
            <person name="Shea T."/>
            <person name="Sykes S."/>
            <person name="Wortman J."/>
            <person name="Nusbaum C."/>
            <person name="Birren B."/>
        </authorList>
    </citation>
    <scope>NUCLEOTIDE SEQUENCE [LARGE SCALE GENOMIC DNA]</scope>
    <source>
        <strain evidence="1 2">P78048</strain>
    </source>
</reference>
<protein>
    <submittedName>
        <fullName evidence="1">Uncharacterized protein</fullName>
    </submittedName>
</protein>
<dbReference type="EMBL" id="AJIX01000036">
    <property type="protein sequence ID" value="KGR06485.1"/>
    <property type="molecule type" value="Genomic_DNA"/>
</dbReference>
<accession>A0AB34PPF3</accession>
<comment type="caution">
    <text evidence="1">The sequence shown here is derived from an EMBL/GenBank/DDBJ whole genome shotgun (WGS) entry which is preliminary data.</text>
</comment>
<sequence length="133" mass="15517">MKFSISLDQFLQYYNEHGKHPELLKSSQFDSNKIIDSLASNINDSSNQLQSPPPQEVNINDLELDVENLPQCMPPANQEEYENYLMMKKIHHDNFLREVNEKGLRLKNQRTDSTQPPFDSSRSSIEFLRMMGK</sequence>
<proteinExistence type="predicted"/>
<dbReference type="Proteomes" id="UP000030161">
    <property type="component" value="Unassembled WGS sequence"/>
</dbReference>
<name>A0AB34PPF3_CANAX</name>